<gene>
    <name evidence="1" type="ORF">BWX89_00021</name>
</gene>
<dbReference type="EMBL" id="MWDQ01000008">
    <property type="protein sequence ID" value="OQB75517.1"/>
    <property type="molecule type" value="Genomic_DNA"/>
</dbReference>
<reference evidence="1" key="1">
    <citation type="submission" date="2017-02" db="EMBL/GenBank/DDBJ databases">
        <title>Delving into the versatile metabolic prowess of the omnipresent phylum Bacteroidetes.</title>
        <authorList>
            <person name="Nobu M.K."/>
            <person name="Mei R."/>
            <person name="Narihiro T."/>
            <person name="Kuroda K."/>
            <person name="Liu W.-T."/>
        </authorList>
    </citation>
    <scope>NUCLEOTIDE SEQUENCE</scope>
    <source>
        <strain evidence="1">ADurb.Bin131</strain>
    </source>
</reference>
<dbReference type="AlphaFoldDB" id="A0A1V6CF37"/>
<organism evidence="1">
    <name type="scientific">candidate division TA06 bacterium ADurb.Bin131</name>
    <dbReference type="NCBI Taxonomy" id="1852827"/>
    <lineage>
        <taxon>Bacteria</taxon>
        <taxon>Bacteria division TA06</taxon>
    </lineage>
</organism>
<sequence>MATNSNLVKLEWKQFPNNLITVDGFYAEYMAKDYAEMDKTKQETGTENIETDSEKIFYDRNSQQIILRPDILPIDMLGEVVKEKRIIMGTEKEVNVVKGDWWDLYDSLDDKKNYIYSGYADFELRAIAGTPKRQMIYQKAVQYRKDLGFPYTATKWILYGGIKDEKLNENQGIVFWINENMLPENEENELYLYLWHPNPHNDKQPINGIYISLKGDSDIKIQHFIDIIDEGKIPPYREVLTQSEQGTVSAGKDVVEWAGKTKVYVLMIQDRFIQFGINGLDNPFVMECQNYDIGITPEGITYPVILREGARLMISGKGQALFGVKKLSFSKEGKIKTPEFNTGYVLSDPEQITRGKRDNNSEIKSKWMKKGNSADEYKVYAEIKLEGSPMPGFLSENNEVAQRLNEYRKEHTEKSPAFLKTKIIDKQQRDIEEIELPSNIEGTIINYNETVSANENGTINDYSITLDCFGTFENMYSDVITKKLLHGEVFIKLKGQETSMSVGGYIFKAPMIKINNFENISLSLEGKETALFSLSKNAGYIISFDDRKITDVDAMKEISNINNLYFYTDVEGVRLPDTVEGKEGTFTFQPNVSFLEILTKLAEVQGYNLFTDEGNVYYKKEKTTADITLGRDPIAPCENIEYEHNDIFKSRIYVMGRAGENTSEYKRYEKLVGIWKSKTIEKEIGYDTFVKEDESLTDWDKIQKEGQKLWKRFNERNYIIKFDITDASDYFDKIKLFNTFKWIDSEYSFLDQKLFQIIGYSKDVGMIDCTATITGLIL</sequence>
<protein>
    <submittedName>
        <fullName evidence="1">Uncharacterized protein</fullName>
    </submittedName>
</protein>
<evidence type="ECO:0000313" key="1">
    <source>
        <dbReference type="EMBL" id="OQB75517.1"/>
    </source>
</evidence>
<name>A0A1V6CF37_UNCT6</name>
<comment type="caution">
    <text evidence="1">The sequence shown here is derived from an EMBL/GenBank/DDBJ whole genome shotgun (WGS) entry which is preliminary data.</text>
</comment>
<accession>A0A1V6CF37</accession>
<proteinExistence type="predicted"/>
<dbReference type="Proteomes" id="UP000485562">
    <property type="component" value="Unassembled WGS sequence"/>
</dbReference>